<sequence length="116" mass="12922">MTTPTQDPQDEFNAALLRALETPPQMRAPHDFAARVMGRIPQTPKARPRFANAVFTAPDYGRKAIFVALGLLLVLMLAITPATRTSSTWMTFQMVLLAQFGVLVLWLGFSGRFSRQ</sequence>
<dbReference type="Proteomes" id="UP000182427">
    <property type="component" value="Chromosome I"/>
</dbReference>
<gene>
    <name evidence="2" type="ORF">SAMN05444167_1702</name>
</gene>
<protein>
    <submittedName>
        <fullName evidence="2">Uncharacterized protein</fullName>
    </submittedName>
</protein>
<accession>A0A1G7J5S4</accession>
<keyword evidence="3" id="KW-1185">Reference proteome</keyword>
<dbReference type="OrthoDB" id="121583at2"/>
<feature type="transmembrane region" description="Helical" evidence="1">
    <location>
        <begin position="64"/>
        <end position="83"/>
    </location>
</feature>
<proteinExistence type="predicted"/>
<keyword evidence="1" id="KW-0812">Transmembrane</keyword>
<reference evidence="2 3" key="1">
    <citation type="submission" date="2016-10" db="EMBL/GenBank/DDBJ databases">
        <authorList>
            <person name="de Groot N.N."/>
        </authorList>
    </citation>
    <scope>NUCLEOTIDE SEQUENCE [LARGE SCALE GENOMIC DNA]</scope>
    <source>
        <strain evidence="2 3">GAS232</strain>
    </source>
</reference>
<dbReference type="AlphaFoldDB" id="A0A1G7J5S4"/>
<dbReference type="RefSeq" id="WP_083344744.1">
    <property type="nucleotide sequence ID" value="NZ_LT629690.1"/>
</dbReference>
<keyword evidence="1" id="KW-0472">Membrane</keyword>
<evidence type="ECO:0000313" key="3">
    <source>
        <dbReference type="Proteomes" id="UP000182427"/>
    </source>
</evidence>
<evidence type="ECO:0000313" key="2">
    <source>
        <dbReference type="EMBL" id="SDF20332.1"/>
    </source>
</evidence>
<name>A0A1G7J5S4_9BACT</name>
<organism evidence="2 3">
    <name type="scientific">Terriglobus roseus</name>
    <dbReference type="NCBI Taxonomy" id="392734"/>
    <lineage>
        <taxon>Bacteria</taxon>
        <taxon>Pseudomonadati</taxon>
        <taxon>Acidobacteriota</taxon>
        <taxon>Terriglobia</taxon>
        <taxon>Terriglobales</taxon>
        <taxon>Acidobacteriaceae</taxon>
        <taxon>Terriglobus</taxon>
    </lineage>
</organism>
<dbReference type="EMBL" id="LT629690">
    <property type="protein sequence ID" value="SDF20332.1"/>
    <property type="molecule type" value="Genomic_DNA"/>
</dbReference>
<evidence type="ECO:0000256" key="1">
    <source>
        <dbReference type="SAM" id="Phobius"/>
    </source>
</evidence>
<keyword evidence="1" id="KW-1133">Transmembrane helix</keyword>
<feature type="transmembrane region" description="Helical" evidence="1">
    <location>
        <begin position="89"/>
        <end position="109"/>
    </location>
</feature>